<accession>A0A1X2GYW0</accession>
<dbReference type="EMBL" id="MCGN01000022">
    <property type="protein sequence ID" value="ORY88932.1"/>
    <property type="molecule type" value="Genomic_DNA"/>
</dbReference>
<name>A0A1X2GYW0_SYNRA</name>
<evidence type="ECO:0000313" key="2">
    <source>
        <dbReference type="EMBL" id="ORY89495.1"/>
    </source>
</evidence>
<evidence type="ECO:0000313" key="1">
    <source>
        <dbReference type="EMBL" id="ORY88932.1"/>
    </source>
</evidence>
<dbReference type="InParanoid" id="A0A1X2GYW0"/>
<reference evidence="1 3" key="1">
    <citation type="submission" date="2016-07" db="EMBL/GenBank/DDBJ databases">
        <title>Pervasive Adenine N6-methylation of Active Genes in Fungi.</title>
        <authorList>
            <consortium name="DOE Joint Genome Institute"/>
            <person name="Mondo S.J."/>
            <person name="Dannebaum R.O."/>
            <person name="Kuo R.C."/>
            <person name="Labutti K."/>
            <person name="Haridas S."/>
            <person name="Kuo A."/>
            <person name="Salamov A."/>
            <person name="Ahrendt S.R."/>
            <person name="Lipzen A."/>
            <person name="Sullivan W."/>
            <person name="Andreopoulos W.B."/>
            <person name="Clum A."/>
            <person name="Lindquist E."/>
            <person name="Daum C."/>
            <person name="Ramamoorthy G.K."/>
            <person name="Gryganskyi A."/>
            <person name="Culley D."/>
            <person name="Magnuson J.K."/>
            <person name="James T.Y."/>
            <person name="O'Malley M.A."/>
            <person name="Stajich J.E."/>
            <person name="Spatafora J.W."/>
            <person name="Visel A."/>
            <person name="Grigoriev I.V."/>
        </authorList>
    </citation>
    <scope>NUCLEOTIDE SEQUENCE [LARGE SCALE GENOMIC DNA]</scope>
    <source>
        <strain evidence="1 3">NRRL 2496</strain>
    </source>
</reference>
<dbReference type="OrthoDB" id="2247269at2759"/>
<comment type="caution">
    <text evidence="1">The sequence shown here is derived from an EMBL/GenBank/DDBJ whole genome shotgun (WGS) entry which is preliminary data.</text>
</comment>
<keyword evidence="3" id="KW-1185">Reference proteome</keyword>
<sequence>MTLSDACRKGREKIKDLFEKNRLKAQIKAQGHLIIYAYGPNRTDDPAINATAAGRHQRRILKPEEAAAIDAIRRCRSPAELMRAAPHLMEESASGQLMYIHTAVTHIVHLWRSNILEYTHGEDWYRVNVYSMLWDAAFLDSPDLRTIRSENKPLLLLGRKLHTTRVDFIYRHYPREQDILFAEEKKDGSGVTEDLLKCDRLRVAHLHHWASQAATEYKDVADEYLESVSLQWAGLTASLYGSRRFVLQATNNTQPAILHYEKSTFAVPASPEDPIAYNQLADCLSTAISVQREGEIISEMLQALDDAKSVPKDYRRTADSMSRMLHKIQEKYSE</sequence>
<dbReference type="AlphaFoldDB" id="A0A1X2GYW0"/>
<dbReference type="EMBL" id="MCGN01000016">
    <property type="protein sequence ID" value="ORY89495.1"/>
    <property type="molecule type" value="Genomic_DNA"/>
</dbReference>
<dbReference type="Proteomes" id="UP000242180">
    <property type="component" value="Unassembled WGS sequence"/>
</dbReference>
<protein>
    <submittedName>
        <fullName evidence="1">Uncharacterized protein</fullName>
    </submittedName>
</protein>
<evidence type="ECO:0000313" key="3">
    <source>
        <dbReference type="Proteomes" id="UP000242180"/>
    </source>
</evidence>
<gene>
    <name evidence="2" type="ORF">BCR43DRAFT_519370</name>
    <name evidence="1" type="ORF">BCR43DRAFT_519453</name>
</gene>
<organism evidence="1 3">
    <name type="scientific">Syncephalastrum racemosum</name>
    <name type="common">Filamentous fungus</name>
    <dbReference type="NCBI Taxonomy" id="13706"/>
    <lineage>
        <taxon>Eukaryota</taxon>
        <taxon>Fungi</taxon>
        <taxon>Fungi incertae sedis</taxon>
        <taxon>Mucoromycota</taxon>
        <taxon>Mucoromycotina</taxon>
        <taxon>Mucoromycetes</taxon>
        <taxon>Mucorales</taxon>
        <taxon>Syncephalastraceae</taxon>
        <taxon>Syncephalastrum</taxon>
    </lineage>
</organism>
<proteinExistence type="predicted"/>